<reference evidence="3" key="1">
    <citation type="journal article" date="2020" name="Stud. Mycol.">
        <title>101 Dothideomycetes genomes: a test case for predicting lifestyles and emergence of pathogens.</title>
        <authorList>
            <person name="Haridas S."/>
            <person name="Albert R."/>
            <person name="Binder M."/>
            <person name="Bloem J."/>
            <person name="Labutti K."/>
            <person name="Salamov A."/>
            <person name="Andreopoulos B."/>
            <person name="Baker S."/>
            <person name="Barry K."/>
            <person name="Bills G."/>
            <person name="Bluhm B."/>
            <person name="Cannon C."/>
            <person name="Castanera R."/>
            <person name="Culley D."/>
            <person name="Daum C."/>
            <person name="Ezra D."/>
            <person name="Gonzalez J."/>
            <person name="Henrissat B."/>
            <person name="Kuo A."/>
            <person name="Liang C."/>
            <person name="Lipzen A."/>
            <person name="Lutzoni F."/>
            <person name="Magnuson J."/>
            <person name="Mondo S."/>
            <person name="Nolan M."/>
            <person name="Ohm R."/>
            <person name="Pangilinan J."/>
            <person name="Park H.-J."/>
            <person name="Ramirez L."/>
            <person name="Alfaro M."/>
            <person name="Sun H."/>
            <person name="Tritt A."/>
            <person name="Yoshinaga Y."/>
            <person name="Zwiers L.-H."/>
            <person name="Turgeon B."/>
            <person name="Goodwin S."/>
            <person name="Spatafora J."/>
            <person name="Crous P."/>
            <person name="Grigoriev I."/>
        </authorList>
    </citation>
    <scope>NUCLEOTIDE SEQUENCE</scope>
    <source>
        <strain evidence="3">CBS 113389</strain>
    </source>
</reference>
<keyword evidence="4" id="KW-1185">Reference proteome</keyword>
<dbReference type="Pfam" id="PF12937">
    <property type="entry name" value="F-box-like"/>
    <property type="match status" value="1"/>
</dbReference>
<name>A0A6A6PUX0_9PEZI</name>
<dbReference type="InterPro" id="IPR001810">
    <property type="entry name" value="F-box_dom"/>
</dbReference>
<dbReference type="PANTHER" id="PTHR13252">
    <property type="entry name" value="F-BOX ONLY PROTEIN 28"/>
    <property type="match status" value="1"/>
</dbReference>
<feature type="coiled-coil region" evidence="1">
    <location>
        <begin position="584"/>
        <end position="612"/>
    </location>
</feature>
<evidence type="ECO:0000313" key="4">
    <source>
        <dbReference type="Proteomes" id="UP000799767"/>
    </source>
</evidence>
<organism evidence="3 4">
    <name type="scientific">Neohortaea acidophila</name>
    <dbReference type="NCBI Taxonomy" id="245834"/>
    <lineage>
        <taxon>Eukaryota</taxon>
        <taxon>Fungi</taxon>
        <taxon>Dikarya</taxon>
        <taxon>Ascomycota</taxon>
        <taxon>Pezizomycotina</taxon>
        <taxon>Dothideomycetes</taxon>
        <taxon>Dothideomycetidae</taxon>
        <taxon>Mycosphaerellales</taxon>
        <taxon>Teratosphaeriaceae</taxon>
        <taxon>Neohortaea</taxon>
    </lineage>
</organism>
<dbReference type="InterPro" id="IPR036047">
    <property type="entry name" value="F-box-like_dom_sf"/>
</dbReference>
<dbReference type="Gene3D" id="1.20.1280.50">
    <property type="match status" value="1"/>
</dbReference>
<keyword evidence="1" id="KW-0175">Coiled coil</keyword>
<dbReference type="OrthoDB" id="3219396at2759"/>
<dbReference type="RefSeq" id="XP_033590315.1">
    <property type="nucleotide sequence ID" value="XM_033735469.1"/>
</dbReference>
<sequence>MDRLPEEVILHILSFLDVPDVVNFQAVSHRYLAPGRDNTFWKTETFTHSRAEALRRRQQLIDAQDSRLAELRNAVAALPGSDLTAWDVAQLRGSTQPRASSDPVAEARTQRYRALVSWEPGYPNEKLNYYEEFVHRHAAINTGWLSLPANHATDKENQLEATGVAILHDHQQNGPQKVVAPLDDGSICIWDLSARSTLSFEGPGALLAQTRRGLLTGLSPDATTENHIVMTETGAVECVAVDSATQKGYFAMQNRLHEVDLATLQLVSTKHYPWPITALSEATDRTPITIGTNMTVHLHDPRDAAFASSHSSSGGELIGGSVYSHATLAQPGPLAILHHNHAHPDESSIWVAGRFTSLLNYDRRFFPRLRGTIHSGARIACLSSLPYPLISHELDLVRNPEASISALSDARNRQGTTMMAAAEYKGKGSLELYGLPRVQPYQNRQTASASKLLSVAPHGGRIVFSDGDGNLKWVERDGFSHVRTFNINDKPASTNTASATQDASAYGIWSSTASEMPGQGDIVQKILPIRPSPSTHNVASSNSTDRLDINQSNLLLWTGDGALGVLGFGPRHPLGSAGEQETWHDAVETLAEEAEQRAKEDAERQYNLAMRRALERNADEVRFVRGLGMGYQRG</sequence>
<protein>
    <recommendedName>
        <fullName evidence="2">F-box domain-containing protein</fullName>
    </recommendedName>
</protein>
<feature type="domain" description="F-box" evidence="2">
    <location>
        <begin position="1"/>
        <end position="44"/>
    </location>
</feature>
<evidence type="ECO:0000313" key="3">
    <source>
        <dbReference type="EMBL" id="KAF2483745.1"/>
    </source>
</evidence>
<dbReference type="PROSITE" id="PS50181">
    <property type="entry name" value="FBOX"/>
    <property type="match status" value="1"/>
</dbReference>
<dbReference type="EMBL" id="MU001635">
    <property type="protein sequence ID" value="KAF2483745.1"/>
    <property type="molecule type" value="Genomic_DNA"/>
</dbReference>
<dbReference type="InterPro" id="IPR011044">
    <property type="entry name" value="Quino_amine_DH_bsu"/>
</dbReference>
<evidence type="ECO:0000256" key="1">
    <source>
        <dbReference type="SAM" id="Coils"/>
    </source>
</evidence>
<dbReference type="SMART" id="SM00256">
    <property type="entry name" value="FBOX"/>
    <property type="match status" value="1"/>
</dbReference>
<dbReference type="GeneID" id="54476471"/>
<dbReference type="GO" id="GO:0000209">
    <property type="term" value="P:protein polyubiquitination"/>
    <property type="evidence" value="ECO:0007669"/>
    <property type="project" value="TreeGrafter"/>
</dbReference>
<dbReference type="AlphaFoldDB" id="A0A6A6PUX0"/>
<accession>A0A6A6PUX0</accession>
<evidence type="ECO:0000259" key="2">
    <source>
        <dbReference type="PROSITE" id="PS50181"/>
    </source>
</evidence>
<dbReference type="SUPFAM" id="SSF81383">
    <property type="entry name" value="F-box domain"/>
    <property type="match status" value="1"/>
</dbReference>
<dbReference type="CDD" id="cd09917">
    <property type="entry name" value="F-box_SF"/>
    <property type="match status" value="1"/>
</dbReference>
<dbReference type="PANTHER" id="PTHR13252:SF9">
    <property type="entry name" value="F-BOX ONLY PROTEIN 28"/>
    <property type="match status" value="1"/>
</dbReference>
<dbReference type="Proteomes" id="UP000799767">
    <property type="component" value="Unassembled WGS sequence"/>
</dbReference>
<dbReference type="SUPFAM" id="SSF50969">
    <property type="entry name" value="YVTN repeat-like/Quinoprotein amine dehydrogenase"/>
    <property type="match status" value="1"/>
</dbReference>
<proteinExistence type="predicted"/>
<dbReference type="InterPro" id="IPR039719">
    <property type="entry name" value="FBXO28"/>
</dbReference>
<gene>
    <name evidence="3" type="ORF">BDY17DRAFT_310695</name>
</gene>